<dbReference type="AlphaFoldDB" id="A0AAN6XNX6"/>
<dbReference type="PANTHER" id="PTHR33337">
    <property type="entry name" value="GFA DOMAIN-CONTAINING PROTEIN"/>
    <property type="match status" value="1"/>
</dbReference>
<keyword evidence="4" id="KW-0456">Lyase</keyword>
<dbReference type="InterPro" id="IPR011057">
    <property type="entry name" value="Mss4-like_sf"/>
</dbReference>
<name>A0AAN6XNX6_9PEZI</name>
<sequence>MASDTITLTAQCHCNALTFTSPPIPRSSLPLKATNCHCNSCRHLTGSLRGSSDILWPGPPPSSPSTNSLLKKYTFSPRLNIFFCGKCSTTLFWEDNSTPGTTTYLVFTGVLTPTSPLREGEKLVEWDAHMFLDDTTDGGAVNWLNGLNGPAGEKPRRWLGWKDKSEEANPQNVWPQDKKLFPGYAENLLDAEPPNKGDVPVKCHCGGVDLLLNAAQAQQDFKDRQARGEQLPWFVDPSSYKLLGSLDGCDDCRICSGVELFAWTFAELKHISYSAANGGGVLPTDTTKLREAVVENKGPGLGTLALYASSEDVQRYHCGRCSAVVFYACDSRPDMVDIAAGLLHAPEGARAERVISWSWGGKLGFGSDMKGTWREHLAAMTEQETEQFRIARGFPKSFRRVVKEQGASAVPGGSGQV</sequence>
<keyword evidence="3" id="KW-0862">Zinc</keyword>
<dbReference type="Proteomes" id="UP001303160">
    <property type="component" value="Unassembled WGS sequence"/>
</dbReference>
<keyword evidence="7" id="KW-1185">Reference proteome</keyword>
<dbReference type="Gene3D" id="2.170.150.70">
    <property type="match status" value="1"/>
</dbReference>
<feature type="domain" description="CENP-V/GFA" evidence="5">
    <location>
        <begin position="8"/>
        <end position="127"/>
    </location>
</feature>
<evidence type="ECO:0000256" key="1">
    <source>
        <dbReference type="ARBA" id="ARBA00005495"/>
    </source>
</evidence>
<dbReference type="EMBL" id="MU863892">
    <property type="protein sequence ID" value="KAK4203056.1"/>
    <property type="molecule type" value="Genomic_DNA"/>
</dbReference>
<comment type="caution">
    <text evidence="6">The sequence shown here is derived from an EMBL/GenBank/DDBJ whole genome shotgun (WGS) entry which is preliminary data.</text>
</comment>
<keyword evidence="2" id="KW-0479">Metal-binding</keyword>
<evidence type="ECO:0000256" key="3">
    <source>
        <dbReference type="ARBA" id="ARBA00022833"/>
    </source>
</evidence>
<dbReference type="GO" id="GO:0016846">
    <property type="term" value="F:carbon-sulfur lyase activity"/>
    <property type="evidence" value="ECO:0007669"/>
    <property type="project" value="InterPro"/>
</dbReference>
<accession>A0AAN6XNX6</accession>
<reference evidence="6" key="2">
    <citation type="submission" date="2023-05" db="EMBL/GenBank/DDBJ databases">
        <authorList>
            <consortium name="Lawrence Berkeley National Laboratory"/>
            <person name="Steindorff A."/>
            <person name="Hensen N."/>
            <person name="Bonometti L."/>
            <person name="Westerberg I."/>
            <person name="Brannstrom I.O."/>
            <person name="Guillou S."/>
            <person name="Cros-Aarteil S."/>
            <person name="Calhoun S."/>
            <person name="Haridas S."/>
            <person name="Kuo A."/>
            <person name="Mondo S."/>
            <person name="Pangilinan J."/>
            <person name="Riley R."/>
            <person name="Labutti K."/>
            <person name="Andreopoulos B."/>
            <person name="Lipzen A."/>
            <person name="Chen C."/>
            <person name="Yanf M."/>
            <person name="Daum C."/>
            <person name="Ng V."/>
            <person name="Clum A."/>
            <person name="Ohm R."/>
            <person name="Martin F."/>
            <person name="Silar P."/>
            <person name="Natvig D."/>
            <person name="Lalanne C."/>
            <person name="Gautier V."/>
            <person name="Ament-Velasquez S.L."/>
            <person name="Kruys A."/>
            <person name="Hutchinson M.I."/>
            <person name="Powell A.J."/>
            <person name="Barry K."/>
            <person name="Miller A.N."/>
            <person name="Grigoriev I.V."/>
            <person name="Debuchy R."/>
            <person name="Gladieux P."/>
            <person name="Thoren M.H."/>
            <person name="Johannesson H."/>
        </authorList>
    </citation>
    <scope>NUCLEOTIDE SEQUENCE</scope>
    <source>
        <strain evidence="6">CBS 315.58</strain>
    </source>
</reference>
<evidence type="ECO:0000256" key="2">
    <source>
        <dbReference type="ARBA" id="ARBA00022723"/>
    </source>
</evidence>
<evidence type="ECO:0000313" key="6">
    <source>
        <dbReference type="EMBL" id="KAK4203056.1"/>
    </source>
</evidence>
<comment type="similarity">
    <text evidence="1">Belongs to the Gfa family.</text>
</comment>
<dbReference type="PROSITE" id="PS51891">
    <property type="entry name" value="CENP_V_GFA"/>
    <property type="match status" value="1"/>
</dbReference>
<dbReference type="PANTHER" id="PTHR33337:SF40">
    <property type="entry name" value="CENP-V_GFA DOMAIN-CONTAINING PROTEIN-RELATED"/>
    <property type="match status" value="1"/>
</dbReference>
<dbReference type="SUPFAM" id="SSF51316">
    <property type="entry name" value="Mss4-like"/>
    <property type="match status" value="2"/>
</dbReference>
<protein>
    <recommendedName>
        <fullName evidence="5">CENP-V/GFA domain-containing protein</fullName>
    </recommendedName>
</protein>
<proteinExistence type="inferred from homology"/>
<evidence type="ECO:0000259" key="5">
    <source>
        <dbReference type="PROSITE" id="PS51891"/>
    </source>
</evidence>
<dbReference type="InterPro" id="IPR006913">
    <property type="entry name" value="CENP-V/GFA"/>
</dbReference>
<gene>
    <name evidence="6" type="ORF">QBC40DRAFT_167731</name>
</gene>
<organism evidence="6 7">
    <name type="scientific">Triangularia verruculosa</name>
    <dbReference type="NCBI Taxonomy" id="2587418"/>
    <lineage>
        <taxon>Eukaryota</taxon>
        <taxon>Fungi</taxon>
        <taxon>Dikarya</taxon>
        <taxon>Ascomycota</taxon>
        <taxon>Pezizomycotina</taxon>
        <taxon>Sordariomycetes</taxon>
        <taxon>Sordariomycetidae</taxon>
        <taxon>Sordariales</taxon>
        <taxon>Podosporaceae</taxon>
        <taxon>Triangularia</taxon>
    </lineage>
</organism>
<reference evidence="6" key="1">
    <citation type="journal article" date="2023" name="Mol. Phylogenet. Evol.">
        <title>Genome-scale phylogeny and comparative genomics of the fungal order Sordariales.</title>
        <authorList>
            <person name="Hensen N."/>
            <person name="Bonometti L."/>
            <person name="Westerberg I."/>
            <person name="Brannstrom I.O."/>
            <person name="Guillou S."/>
            <person name="Cros-Aarteil S."/>
            <person name="Calhoun S."/>
            <person name="Haridas S."/>
            <person name="Kuo A."/>
            <person name="Mondo S."/>
            <person name="Pangilinan J."/>
            <person name="Riley R."/>
            <person name="LaButti K."/>
            <person name="Andreopoulos B."/>
            <person name="Lipzen A."/>
            <person name="Chen C."/>
            <person name="Yan M."/>
            <person name="Daum C."/>
            <person name="Ng V."/>
            <person name="Clum A."/>
            <person name="Steindorff A."/>
            <person name="Ohm R.A."/>
            <person name="Martin F."/>
            <person name="Silar P."/>
            <person name="Natvig D.O."/>
            <person name="Lalanne C."/>
            <person name="Gautier V."/>
            <person name="Ament-Velasquez S.L."/>
            <person name="Kruys A."/>
            <person name="Hutchinson M.I."/>
            <person name="Powell A.J."/>
            <person name="Barry K."/>
            <person name="Miller A.N."/>
            <person name="Grigoriev I.V."/>
            <person name="Debuchy R."/>
            <person name="Gladieux P."/>
            <person name="Hiltunen Thoren M."/>
            <person name="Johannesson H."/>
        </authorList>
    </citation>
    <scope>NUCLEOTIDE SEQUENCE</scope>
    <source>
        <strain evidence="6">CBS 315.58</strain>
    </source>
</reference>
<dbReference type="Pfam" id="PF04828">
    <property type="entry name" value="GFA"/>
    <property type="match status" value="1"/>
</dbReference>
<evidence type="ECO:0000313" key="7">
    <source>
        <dbReference type="Proteomes" id="UP001303160"/>
    </source>
</evidence>
<dbReference type="Gene3D" id="3.90.1590.10">
    <property type="entry name" value="glutathione-dependent formaldehyde- activating enzyme (gfa)"/>
    <property type="match status" value="1"/>
</dbReference>
<evidence type="ECO:0000256" key="4">
    <source>
        <dbReference type="ARBA" id="ARBA00023239"/>
    </source>
</evidence>
<dbReference type="GO" id="GO:0046872">
    <property type="term" value="F:metal ion binding"/>
    <property type="evidence" value="ECO:0007669"/>
    <property type="project" value="UniProtKB-KW"/>
</dbReference>